<dbReference type="PANTHER" id="PTHR33336:SF15">
    <property type="entry name" value="ABM DOMAIN-CONTAINING PROTEIN"/>
    <property type="match status" value="1"/>
</dbReference>
<dbReference type="RefSeq" id="WP_018213828.1">
    <property type="nucleotide sequence ID" value="NZ_LK996017.1"/>
</dbReference>
<dbReference type="AlphaFoldDB" id="A0A098B544"/>
<dbReference type="PROSITE" id="PS51725">
    <property type="entry name" value="ABM"/>
    <property type="match status" value="1"/>
</dbReference>
<name>A0A098B544_DESHA</name>
<dbReference type="PATRIC" id="fig|49338.4.peg.4382"/>
<keyword evidence="2" id="KW-0560">Oxidoreductase</keyword>
<reference evidence="2" key="1">
    <citation type="submission" date="2014-07" db="EMBL/GenBank/DDBJ databases">
        <authorList>
            <person name="Hornung V.Bastian."/>
        </authorList>
    </citation>
    <scope>NUCLEOTIDE SEQUENCE</scope>
    <source>
        <strain evidence="2">PCE-S</strain>
    </source>
</reference>
<sequence>MIVAITSFKTKPGKRAEFIELAQDCIKGTHAEVGNVMYVALLSPDDEETIFYVEQWESLETALAHLQAPHYLTFSKQSVELRVGEPKVELFNSTKLTPEDFKKIYDQIPKK</sequence>
<keyword evidence="2" id="KW-0503">Monooxygenase</keyword>
<dbReference type="Pfam" id="PF03992">
    <property type="entry name" value="ABM"/>
    <property type="match status" value="1"/>
</dbReference>
<organism evidence="2">
    <name type="scientific">Desulfitobacterium hafniense</name>
    <name type="common">Desulfitobacterium frappieri</name>
    <dbReference type="NCBI Taxonomy" id="49338"/>
    <lineage>
        <taxon>Bacteria</taxon>
        <taxon>Bacillati</taxon>
        <taxon>Bacillota</taxon>
        <taxon>Clostridia</taxon>
        <taxon>Eubacteriales</taxon>
        <taxon>Desulfitobacteriaceae</taxon>
        <taxon>Desulfitobacterium</taxon>
    </lineage>
</organism>
<dbReference type="PANTHER" id="PTHR33336">
    <property type="entry name" value="QUINOL MONOOXYGENASE YGIN-RELATED"/>
    <property type="match status" value="1"/>
</dbReference>
<dbReference type="EMBL" id="LK996017">
    <property type="protein sequence ID" value="CDX03959.1"/>
    <property type="molecule type" value="Genomic_DNA"/>
</dbReference>
<protein>
    <submittedName>
        <fullName evidence="2">Antibiotic biosynthesis monooxygenase</fullName>
    </submittedName>
</protein>
<dbReference type="Gene3D" id="3.30.70.100">
    <property type="match status" value="1"/>
</dbReference>
<dbReference type="InterPro" id="IPR050744">
    <property type="entry name" value="AI-2_Isomerase_LsrG"/>
</dbReference>
<dbReference type="InterPro" id="IPR011008">
    <property type="entry name" value="Dimeric_a/b-barrel"/>
</dbReference>
<feature type="domain" description="ABM" evidence="1">
    <location>
        <begin position="2"/>
        <end position="90"/>
    </location>
</feature>
<dbReference type="SUPFAM" id="SSF54909">
    <property type="entry name" value="Dimeric alpha+beta barrel"/>
    <property type="match status" value="1"/>
</dbReference>
<dbReference type="GO" id="GO:0004497">
    <property type="term" value="F:monooxygenase activity"/>
    <property type="evidence" value="ECO:0007669"/>
    <property type="project" value="UniProtKB-KW"/>
</dbReference>
<evidence type="ECO:0000259" key="1">
    <source>
        <dbReference type="PROSITE" id="PS51725"/>
    </source>
</evidence>
<proteinExistence type="predicted"/>
<dbReference type="InterPro" id="IPR007138">
    <property type="entry name" value="ABM_dom"/>
</dbReference>
<accession>A0A098B544</accession>
<gene>
    <name evidence="2" type="ORF">DPCES_4073</name>
</gene>
<evidence type="ECO:0000313" key="2">
    <source>
        <dbReference type="EMBL" id="CDX03959.1"/>
    </source>
</evidence>